<protein>
    <submittedName>
        <fullName evidence="2">Uncharacterized protein</fullName>
    </submittedName>
</protein>
<dbReference type="AlphaFoldDB" id="A0A5S6Q7P1"/>
<proteinExistence type="predicted"/>
<reference evidence="2" key="1">
    <citation type="submission" date="2019-12" db="UniProtKB">
        <authorList>
            <consortium name="WormBaseParasite"/>
        </authorList>
    </citation>
    <scope>IDENTIFICATION</scope>
</reference>
<dbReference type="WBParaSite" id="TMUE_1000002977.1">
    <property type="protein sequence ID" value="TMUE_1000002977.1"/>
    <property type="gene ID" value="WBGene00298557"/>
</dbReference>
<keyword evidence="1" id="KW-1185">Reference proteome</keyword>
<evidence type="ECO:0000313" key="1">
    <source>
        <dbReference type="Proteomes" id="UP000046395"/>
    </source>
</evidence>
<accession>A0A5S6Q7P1</accession>
<dbReference type="Proteomes" id="UP000046395">
    <property type="component" value="Unassembled WGS sequence"/>
</dbReference>
<evidence type="ECO:0000313" key="2">
    <source>
        <dbReference type="WBParaSite" id="TMUE_1000002977.1"/>
    </source>
</evidence>
<sequence length="128" mass="14817">MLDWVSQQLELRLLEGITRILRSLRAKEQNARAELSHKMPSLPNTLKSLLISDATWMTNMKKCNFATLMELSVAHRPTPASTCSWHLYNCLHGHLSTAYRTRKLWYGSFGTTIDRPINQVDRMTTWGR</sequence>
<name>A0A5S6Q7P1_TRIMR</name>
<organism evidence="1 2">
    <name type="scientific">Trichuris muris</name>
    <name type="common">Mouse whipworm</name>
    <dbReference type="NCBI Taxonomy" id="70415"/>
    <lineage>
        <taxon>Eukaryota</taxon>
        <taxon>Metazoa</taxon>
        <taxon>Ecdysozoa</taxon>
        <taxon>Nematoda</taxon>
        <taxon>Enoplea</taxon>
        <taxon>Dorylaimia</taxon>
        <taxon>Trichinellida</taxon>
        <taxon>Trichuridae</taxon>
        <taxon>Trichuris</taxon>
    </lineage>
</organism>